<dbReference type="Pfam" id="PF08393">
    <property type="entry name" value="DHC_N2"/>
    <property type="match status" value="1"/>
</dbReference>
<dbReference type="InterPro" id="IPR026983">
    <property type="entry name" value="DHC"/>
</dbReference>
<proteinExistence type="predicted"/>
<feature type="non-terminal residue" evidence="2">
    <location>
        <position position="106"/>
    </location>
</feature>
<dbReference type="GO" id="GO:0030286">
    <property type="term" value="C:dynein complex"/>
    <property type="evidence" value="ECO:0007669"/>
    <property type="project" value="InterPro"/>
</dbReference>
<sequence length="106" mass="12297">EWQAYLALFTKTLDAWSKCQKTWQYLESIFGAPDIIRQLPAEAKMFNQVDKTFKDVMRKTNKIPLAIKAGTQPGYLELFQTNNALLDQIQHALASYLETKRSNFPR</sequence>
<evidence type="ECO:0000313" key="2">
    <source>
        <dbReference type="EMBL" id="CAF4459911.1"/>
    </source>
</evidence>
<evidence type="ECO:0000259" key="1">
    <source>
        <dbReference type="Pfam" id="PF08393"/>
    </source>
</evidence>
<dbReference type="InterPro" id="IPR042222">
    <property type="entry name" value="Dynein_2_N"/>
</dbReference>
<name>A0A820T3T1_9BILA</name>
<dbReference type="AlphaFoldDB" id="A0A820T3T1"/>
<dbReference type="GO" id="GO:0051959">
    <property type="term" value="F:dynein light intermediate chain binding"/>
    <property type="evidence" value="ECO:0007669"/>
    <property type="project" value="InterPro"/>
</dbReference>
<gene>
    <name evidence="2" type="ORF">OKA104_LOCUS54628</name>
</gene>
<dbReference type="Gene3D" id="1.20.140.100">
    <property type="entry name" value="Dynein heavy chain, N-terminal domain 2"/>
    <property type="match status" value="1"/>
</dbReference>
<dbReference type="PANTHER" id="PTHR45703:SF36">
    <property type="entry name" value="DYNEIN HEAVY CHAIN, CYTOPLASMIC"/>
    <property type="match status" value="1"/>
</dbReference>
<reference evidence="2" key="1">
    <citation type="submission" date="2021-02" db="EMBL/GenBank/DDBJ databases">
        <authorList>
            <person name="Nowell W R."/>
        </authorList>
    </citation>
    <scope>NUCLEOTIDE SEQUENCE</scope>
</reference>
<protein>
    <recommendedName>
        <fullName evidence="1">Dynein heavy chain linker domain-containing protein</fullName>
    </recommendedName>
</protein>
<feature type="domain" description="Dynein heavy chain linker" evidence="1">
    <location>
        <begin position="1"/>
        <end position="106"/>
    </location>
</feature>
<dbReference type="InterPro" id="IPR013602">
    <property type="entry name" value="Dynein_heavy_linker"/>
</dbReference>
<evidence type="ECO:0000313" key="3">
    <source>
        <dbReference type="Proteomes" id="UP000663881"/>
    </source>
</evidence>
<accession>A0A820T3T1</accession>
<dbReference type="GO" id="GO:0045505">
    <property type="term" value="F:dynein intermediate chain binding"/>
    <property type="evidence" value="ECO:0007669"/>
    <property type="project" value="InterPro"/>
</dbReference>
<dbReference type="Proteomes" id="UP000663881">
    <property type="component" value="Unassembled WGS sequence"/>
</dbReference>
<comment type="caution">
    <text evidence="2">The sequence shown here is derived from an EMBL/GenBank/DDBJ whole genome shotgun (WGS) entry which is preliminary data.</text>
</comment>
<dbReference type="EMBL" id="CAJOAY010036827">
    <property type="protein sequence ID" value="CAF4459911.1"/>
    <property type="molecule type" value="Genomic_DNA"/>
</dbReference>
<dbReference type="PANTHER" id="PTHR45703">
    <property type="entry name" value="DYNEIN HEAVY CHAIN"/>
    <property type="match status" value="1"/>
</dbReference>
<organism evidence="2 3">
    <name type="scientific">Adineta steineri</name>
    <dbReference type="NCBI Taxonomy" id="433720"/>
    <lineage>
        <taxon>Eukaryota</taxon>
        <taxon>Metazoa</taxon>
        <taxon>Spiralia</taxon>
        <taxon>Gnathifera</taxon>
        <taxon>Rotifera</taxon>
        <taxon>Eurotatoria</taxon>
        <taxon>Bdelloidea</taxon>
        <taxon>Adinetida</taxon>
        <taxon>Adinetidae</taxon>
        <taxon>Adineta</taxon>
    </lineage>
</organism>
<dbReference type="GO" id="GO:0007018">
    <property type="term" value="P:microtubule-based movement"/>
    <property type="evidence" value="ECO:0007669"/>
    <property type="project" value="InterPro"/>
</dbReference>